<proteinExistence type="predicted"/>
<evidence type="ECO:0000313" key="1">
    <source>
        <dbReference type="EMBL" id="KAK4646314.1"/>
    </source>
</evidence>
<dbReference type="EMBL" id="JAFFGZ010000004">
    <property type="protein sequence ID" value="KAK4646314.1"/>
    <property type="molecule type" value="Genomic_DNA"/>
</dbReference>
<organism evidence="1 2">
    <name type="scientific">Podospora bellae-mahoneyi</name>
    <dbReference type="NCBI Taxonomy" id="2093777"/>
    <lineage>
        <taxon>Eukaryota</taxon>
        <taxon>Fungi</taxon>
        <taxon>Dikarya</taxon>
        <taxon>Ascomycota</taxon>
        <taxon>Pezizomycotina</taxon>
        <taxon>Sordariomycetes</taxon>
        <taxon>Sordariomycetidae</taxon>
        <taxon>Sordariales</taxon>
        <taxon>Podosporaceae</taxon>
        <taxon>Podospora</taxon>
    </lineage>
</organism>
<gene>
    <name evidence="1" type="ORF">QC761_209325</name>
</gene>
<dbReference type="GeneID" id="87896154"/>
<reference evidence="1 2" key="1">
    <citation type="journal article" date="2023" name="bioRxiv">
        <title>High-quality genome assemblies of four members of thePodospora anserinaspecies complex.</title>
        <authorList>
            <person name="Ament-Velasquez S.L."/>
            <person name="Vogan A.A."/>
            <person name="Wallerman O."/>
            <person name="Hartmann F."/>
            <person name="Gautier V."/>
            <person name="Silar P."/>
            <person name="Giraud T."/>
            <person name="Johannesson H."/>
        </authorList>
    </citation>
    <scope>NUCLEOTIDE SEQUENCE [LARGE SCALE GENOMIC DNA]</scope>
    <source>
        <strain evidence="1 2">CBS 112042</strain>
    </source>
</reference>
<sequence>MAYSMTRHDSGSNATWTKIIVSKTDYRDIMWTDLLKVAEDHWRWVQAQPGAYTHGESCLVAALFLPSTKGGVIFLSTIPRGSKHREMMNGARAAPAWFHATTGGTNLNTNLRLHAEDGAEFLFETSPHSKGLVSRNLQYVTPDRDNAHSRMKLAVWGRHKTSPAQGESIALCTVGEKQPKCPVVARALNIAYCERYKVRFEQEHR</sequence>
<name>A0ABR0FTG0_9PEZI</name>
<protein>
    <submittedName>
        <fullName evidence="1">Uncharacterized protein</fullName>
    </submittedName>
</protein>
<dbReference type="RefSeq" id="XP_062735290.1">
    <property type="nucleotide sequence ID" value="XM_062876672.1"/>
</dbReference>
<comment type="caution">
    <text evidence="1">The sequence shown here is derived from an EMBL/GenBank/DDBJ whole genome shotgun (WGS) entry which is preliminary data.</text>
</comment>
<evidence type="ECO:0000313" key="2">
    <source>
        <dbReference type="Proteomes" id="UP001322138"/>
    </source>
</evidence>
<dbReference type="Proteomes" id="UP001322138">
    <property type="component" value="Unassembled WGS sequence"/>
</dbReference>
<accession>A0ABR0FTG0</accession>
<keyword evidence="2" id="KW-1185">Reference proteome</keyword>